<feature type="transmembrane region" description="Helical" evidence="1">
    <location>
        <begin position="122"/>
        <end position="144"/>
    </location>
</feature>
<accession>A0A8D7F671</accession>
<gene>
    <name evidence="2" type="ORF">GSMUA_142900.1</name>
</gene>
<sequence length="169" mass="18895">MVVVMVMVMVMVMVVVVVMVASAAAYLAVDGVLNVAEVLNAAGDGDGPRLVESVLRRRLVQKLREERVAEVRHRHHEPLLLLAFRSHPDRHAPPGRRPRLGRRLLLPLVVVGHAKLQKAHRSTVVCLVVATVPLPLLFFSSSCFNPRTKKERERFLLIQGLSRQLSIQI</sequence>
<evidence type="ECO:0000256" key="1">
    <source>
        <dbReference type="SAM" id="Phobius"/>
    </source>
</evidence>
<organism evidence="2">
    <name type="scientific">Musa acuminata subsp. malaccensis</name>
    <name type="common">Wild banana</name>
    <name type="synonym">Musa malaccensis</name>
    <dbReference type="NCBI Taxonomy" id="214687"/>
    <lineage>
        <taxon>Eukaryota</taxon>
        <taxon>Viridiplantae</taxon>
        <taxon>Streptophyta</taxon>
        <taxon>Embryophyta</taxon>
        <taxon>Tracheophyta</taxon>
        <taxon>Spermatophyta</taxon>
        <taxon>Magnoliopsida</taxon>
        <taxon>Liliopsida</taxon>
        <taxon>Zingiberales</taxon>
        <taxon>Musaceae</taxon>
        <taxon>Musa</taxon>
    </lineage>
</organism>
<evidence type="ECO:0000313" key="2">
    <source>
        <dbReference type="EMBL" id="CAG1844495.1"/>
    </source>
</evidence>
<reference evidence="2" key="1">
    <citation type="submission" date="2021-03" db="EMBL/GenBank/DDBJ databases">
        <authorList>
            <consortium name="Genoscope - CEA"/>
            <person name="William W."/>
        </authorList>
    </citation>
    <scope>NUCLEOTIDE SEQUENCE</scope>
    <source>
        <strain evidence="2">Doubled-haploid Pahang</strain>
    </source>
</reference>
<feature type="transmembrane region" description="Helical" evidence="1">
    <location>
        <begin position="6"/>
        <end position="29"/>
    </location>
</feature>
<name>A0A8D7F671_MUSAM</name>
<keyword evidence="1" id="KW-0812">Transmembrane</keyword>
<dbReference type="AlphaFoldDB" id="A0A8D7F671"/>
<keyword evidence="1" id="KW-1133">Transmembrane helix</keyword>
<proteinExistence type="predicted"/>
<protein>
    <submittedName>
        <fullName evidence="2">(wild Malaysian banana) hypothetical protein</fullName>
    </submittedName>
</protein>
<keyword evidence="1" id="KW-0472">Membrane</keyword>
<dbReference type="EMBL" id="HG996469">
    <property type="protein sequence ID" value="CAG1844495.1"/>
    <property type="molecule type" value="Genomic_DNA"/>
</dbReference>